<comment type="caution">
    <text evidence="6">The sequence shown here is derived from an EMBL/GenBank/DDBJ whole genome shotgun (WGS) entry which is preliminary data.</text>
</comment>
<dbReference type="Pfam" id="PF14657">
    <property type="entry name" value="Arm-DNA-bind_4"/>
    <property type="match status" value="1"/>
</dbReference>
<comment type="similarity">
    <text evidence="1">Belongs to the 'phage' integrase family.</text>
</comment>
<dbReference type="Pfam" id="PF14659">
    <property type="entry name" value="Phage_int_SAM_3"/>
    <property type="match status" value="1"/>
</dbReference>
<dbReference type="GO" id="GO:0003677">
    <property type="term" value="F:DNA binding"/>
    <property type="evidence" value="ECO:0007669"/>
    <property type="project" value="UniProtKB-KW"/>
</dbReference>
<feature type="domain" description="AP2-like integrase N-terminal" evidence="4">
    <location>
        <begin position="16"/>
        <end position="59"/>
    </location>
</feature>
<protein>
    <submittedName>
        <fullName evidence="6">Phage integrase</fullName>
    </submittedName>
</protein>
<feature type="domain" description="Integrase SAM-like N-terminal" evidence="5">
    <location>
        <begin position="70"/>
        <end position="126"/>
    </location>
</feature>
<gene>
    <name evidence="6" type="ORF">Lpp126_04241</name>
</gene>
<dbReference type="InterPro" id="IPR011010">
    <property type="entry name" value="DNA_brk_join_enz"/>
</dbReference>
<accession>S2S2X7</accession>
<dbReference type="GO" id="GO:0015074">
    <property type="term" value="P:DNA integration"/>
    <property type="evidence" value="ECO:0007669"/>
    <property type="project" value="UniProtKB-KW"/>
</dbReference>
<dbReference type="EMBL" id="ANKC01000281">
    <property type="protein sequence ID" value="EPC83694.1"/>
    <property type="molecule type" value="Genomic_DNA"/>
</dbReference>
<feature type="non-terminal residue" evidence="6">
    <location>
        <position position="1"/>
    </location>
</feature>
<evidence type="ECO:0000313" key="7">
    <source>
        <dbReference type="Proteomes" id="UP000014243"/>
    </source>
</evidence>
<dbReference type="InterPro" id="IPR010998">
    <property type="entry name" value="Integrase_recombinase_N"/>
</dbReference>
<keyword evidence="3" id="KW-0238">DNA-binding</keyword>
<evidence type="ECO:0000256" key="3">
    <source>
        <dbReference type="ARBA" id="ARBA00023125"/>
    </source>
</evidence>
<keyword evidence="2" id="KW-0229">DNA integration</keyword>
<dbReference type="PANTHER" id="PTHR30629:SF2">
    <property type="entry name" value="PROPHAGE INTEGRASE INTS-RELATED"/>
    <property type="match status" value="1"/>
</dbReference>
<dbReference type="AlphaFoldDB" id="S2S2X7"/>
<proteinExistence type="inferred from homology"/>
<evidence type="ECO:0000259" key="4">
    <source>
        <dbReference type="Pfam" id="PF14657"/>
    </source>
</evidence>
<evidence type="ECO:0000313" key="6">
    <source>
        <dbReference type="EMBL" id="EPC83694.1"/>
    </source>
</evidence>
<dbReference type="InterPro" id="IPR004107">
    <property type="entry name" value="Integrase_SAM-like_N"/>
</dbReference>
<dbReference type="Gene3D" id="1.10.150.130">
    <property type="match status" value="1"/>
</dbReference>
<name>S2S2X7_LACPA</name>
<dbReference type="InterPro" id="IPR050808">
    <property type="entry name" value="Phage_Integrase"/>
</dbReference>
<dbReference type="SUPFAM" id="SSF56349">
    <property type="entry name" value="DNA breaking-rejoining enzymes"/>
    <property type="match status" value="1"/>
</dbReference>
<reference evidence="6 7" key="1">
    <citation type="journal article" date="2013" name="PLoS ONE">
        <title>Lactobacillus paracasei comparative genomics: towards species pan-genome definition and exploitation of diversity.</title>
        <authorList>
            <person name="Smokvina T."/>
            <person name="Wels M."/>
            <person name="Polka J."/>
            <person name="Chervaux C."/>
            <person name="Brisse S."/>
            <person name="Boekhorst J."/>
            <person name="van Hylckama Vlieg J.E."/>
            <person name="Siezen R.J."/>
        </authorList>
    </citation>
    <scope>NUCLEOTIDE SEQUENCE [LARGE SCALE GENOMIC DNA]</scope>
    <source>
        <strain evidence="6 7">Lpp126</strain>
    </source>
</reference>
<dbReference type="InterPro" id="IPR028259">
    <property type="entry name" value="AP2-like_int_N"/>
</dbReference>
<evidence type="ECO:0000259" key="5">
    <source>
        <dbReference type="Pfam" id="PF14659"/>
    </source>
</evidence>
<evidence type="ECO:0000256" key="2">
    <source>
        <dbReference type="ARBA" id="ARBA00022908"/>
    </source>
</evidence>
<evidence type="ECO:0000256" key="1">
    <source>
        <dbReference type="ARBA" id="ARBA00008857"/>
    </source>
</evidence>
<dbReference type="PANTHER" id="PTHR30629">
    <property type="entry name" value="PROPHAGE INTEGRASE"/>
    <property type="match status" value="1"/>
</dbReference>
<organism evidence="6 7">
    <name type="scientific">Lacticaseibacillus paracasei subsp. paracasei Lpp126</name>
    <dbReference type="NCBI Taxonomy" id="1256206"/>
    <lineage>
        <taxon>Bacteria</taxon>
        <taxon>Bacillati</taxon>
        <taxon>Bacillota</taxon>
        <taxon>Bacilli</taxon>
        <taxon>Lactobacillales</taxon>
        <taxon>Lactobacillaceae</taxon>
        <taxon>Lacticaseibacillus</taxon>
    </lineage>
</organism>
<sequence length="182" mass="21197">IMASIKQYVTASGLTRYRVTVNAGIDQKTGKRKNVVRSVKTEKEATLAAARLELQAAQGDLNNSKPHEYTFNEVYQEWWANYANTVRPSTAFKTERIFSNHILPAFGQYRVARITTRDIQKQVAKWFENTEVAYQQRFIYTNKLLNYAERVGYLDKNPAANVVLPRKTDQVEKEVKYWIRNR</sequence>
<dbReference type="Proteomes" id="UP000014243">
    <property type="component" value="Unassembled WGS sequence"/>
</dbReference>